<name>A0ABY7NBL9_9MICO</name>
<organism evidence="2 3">
    <name type="scientific">Cryobacterium breve</name>
    <dbReference type="NCBI Taxonomy" id="1259258"/>
    <lineage>
        <taxon>Bacteria</taxon>
        <taxon>Bacillati</taxon>
        <taxon>Actinomycetota</taxon>
        <taxon>Actinomycetes</taxon>
        <taxon>Micrococcales</taxon>
        <taxon>Microbacteriaceae</taxon>
        <taxon>Cryobacterium</taxon>
    </lineage>
</organism>
<dbReference type="Pfam" id="PF01936">
    <property type="entry name" value="NYN"/>
    <property type="match status" value="1"/>
</dbReference>
<protein>
    <recommendedName>
        <fullName evidence="1">NYN domain-containing protein</fullName>
    </recommendedName>
</protein>
<proteinExistence type="predicted"/>
<evidence type="ECO:0000259" key="1">
    <source>
        <dbReference type="Pfam" id="PF01936"/>
    </source>
</evidence>
<accession>A0ABY7NBL9</accession>
<evidence type="ECO:0000313" key="3">
    <source>
        <dbReference type="Proteomes" id="UP001212421"/>
    </source>
</evidence>
<keyword evidence="3" id="KW-1185">Reference proteome</keyword>
<evidence type="ECO:0000313" key="2">
    <source>
        <dbReference type="EMBL" id="WBM79907.1"/>
    </source>
</evidence>
<dbReference type="EMBL" id="CP075584">
    <property type="protein sequence ID" value="WBM79907.1"/>
    <property type="molecule type" value="Genomic_DNA"/>
</dbReference>
<reference evidence="2 3" key="1">
    <citation type="submission" date="2021-05" db="EMBL/GenBank/DDBJ databases">
        <authorList>
            <person name="Kumar R."/>
            <person name="Kumar A."/>
            <person name="Mukhia S."/>
        </authorList>
    </citation>
    <scope>NUCLEOTIDE SEQUENCE [LARGE SCALE GENOMIC DNA]</scope>
    <source>
        <strain evidence="2 3">ERMR7:08</strain>
    </source>
</reference>
<dbReference type="Proteomes" id="UP001212421">
    <property type="component" value="Chromosome"/>
</dbReference>
<gene>
    <name evidence="2" type="ORF">KIV56_17340</name>
</gene>
<dbReference type="InterPro" id="IPR021139">
    <property type="entry name" value="NYN"/>
</dbReference>
<sequence>MDSRTHRRNVAVFIDLENMFGGYNNDVSGVPLSRMLREIRHFIEDLQIGSSAATTKAYANWMVAGMSTYRREMLENAVEPVQIFSYAGAGRRTQTRAAGRTRPTSKLWLMRSALQ</sequence>
<dbReference type="RefSeq" id="WP_281534518.1">
    <property type="nucleotide sequence ID" value="NZ_CP075584.1"/>
</dbReference>
<feature type="domain" description="NYN" evidence="1">
    <location>
        <begin position="9"/>
        <end position="87"/>
    </location>
</feature>